<keyword evidence="3 6" id="KW-0812">Transmembrane</keyword>
<dbReference type="PANTHER" id="PTHR36115:SF4">
    <property type="entry name" value="MEMBRANE PROTEIN"/>
    <property type="match status" value="1"/>
</dbReference>
<evidence type="ECO:0000256" key="2">
    <source>
        <dbReference type="ARBA" id="ARBA00022475"/>
    </source>
</evidence>
<evidence type="ECO:0000256" key="1">
    <source>
        <dbReference type="ARBA" id="ARBA00004651"/>
    </source>
</evidence>
<evidence type="ECO:0000256" key="4">
    <source>
        <dbReference type="ARBA" id="ARBA00022989"/>
    </source>
</evidence>
<keyword evidence="2" id="KW-1003">Cell membrane</keyword>
<dbReference type="RefSeq" id="WP_380840058.1">
    <property type="nucleotide sequence ID" value="NZ_JBHSFP010000006.1"/>
</dbReference>
<accession>A0ABV9CGN8</accession>
<evidence type="ECO:0000313" key="8">
    <source>
        <dbReference type="EMBL" id="MFC4531443.1"/>
    </source>
</evidence>
<evidence type="ECO:0000256" key="5">
    <source>
        <dbReference type="ARBA" id="ARBA00023136"/>
    </source>
</evidence>
<dbReference type="Pfam" id="PF06271">
    <property type="entry name" value="RDD"/>
    <property type="match status" value="1"/>
</dbReference>
<evidence type="ECO:0000313" key="9">
    <source>
        <dbReference type="Proteomes" id="UP001596004"/>
    </source>
</evidence>
<protein>
    <submittedName>
        <fullName evidence="8">RDD family protein</fullName>
    </submittedName>
</protein>
<dbReference type="InterPro" id="IPR051791">
    <property type="entry name" value="Pra-immunoreactive"/>
</dbReference>
<proteinExistence type="predicted"/>
<gene>
    <name evidence="8" type="ORF">ACFO60_11770</name>
</gene>
<sequence length="213" mass="23069">MTSPPIAPPKTVIAARRYRFGASLIDALIFGVISYAITMMAAPGLVDGDDRSAVAQDQGAASGWQDFVFDNPFAGNPYWYIDVSVVILWFLYFWIGHAFWGQTIGKRLCRLKVVSRDGRPLTTSQAGVRSLLYMAVTLLPYVGFLLSLVNVAWIFGPSRRCLHDVVAGTVVVDLNAVAQGSGGSRGGSGRRMLVGGLLVIGLLYLGLLWLAWS</sequence>
<evidence type="ECO:0000259" key="7">
    <source>
        <dbReference type="Pfam" id="PF06271"/>
    </source>
</evidence>
<evidence type="ECO:0000256" key="3">
    <source>
        <dbReference type="ARBA" id="ARBA00022692"/>
    </source>
</evidence>
<feature type="transmembrane region" description="Helical" evidence="6">
    <location>
        <begin position="131"/>
        <end position="155"/>
    </location>
</feature>
<keyword evidence="5 6" id="KW-0472">Membrane</keyword>
<dbReference type="EMBL" id="JBHSFP010000006">
    <property type="protein sequence ID" value="MFC4531443.1"/>
    <property type="molecule type" value="Genomic_DNA"/>
</dbReference>
<comment type="subcellular location">
    <subcellularLocation>
        <location evidence="1">Cell membrane</location>
        <topology evidence="1">Multi-pass membrane protein</topology>
    </subcellularLocation>
</comment>
<dbReference type="Proteomes" id="UP001596004">
    <property type="component" value="Unassembled WGS sequence"/>
</dbReference>
<feature type="transmembrane region" description="Helical" evidence="6">
    <location>
        <begin position="78"/>
        <end position="100"/>
    </location>
</feature>
<feature type="domain" description="RDD" evidence="7">
    <location>
        <begin position="17"/>
        <end position="168"/>
    </location>
</feature>
<dbReference type="PANTHER" id="PTHR36115">
    <property type="entry name" value="PROLINE-RICH ANTIGEN HOMOLOG-RELATED"/>
    <property type="match status" value="1"/>
</dbReference>
<dbReference type="InterPro" id="IPR010432">
    <property type="entry name" value="RDD"/>
</dbReference>
<reference evidence="9" key="1">
    <citation type="journal article" date="2019" name="Int. J. Syst. Evol. Microbiol.">
        <title>The Global Catalogue of Microorganisms (GCM) 10K type strain sequencing project: providing services to taxonomists for standard genome sequencing and annotation.</title>
        <authorList>
            <consortium name="The Broad Institute Genomics Platform"/>
            <consortium name="The Broad Institute Genome Sequencing Center for Infectious Disease"/>
            <person name="Wu L."/>
            <person name="Ma J."/>
        </authorList>
    </citation>
    <scope>NUCLEOTIDE SEQUENCE [LARGE SCALE GENOMIC DNA]</scope>
    <source>
        <strain evidence="9">CGMCC 4.7132</strain>
    </source>
</reference>
<comment type="caution">
    <text evidence="8">The sequence shown here is derived from an EMBL/GenBank/DDBJ whole genome shotgun (WGS) entry which is preliminary data.</text>
</comment>
<feature type="transmembrane region" description="Helical" evidence="6">
    <location>
        <begin position="192"/>
        <end position="212"/>
    </location>
</feature>
<organism evidence="8 9">
    <name type="scientific">Sphaerisporangium dianthi</name>
    <dbReference type="NCBI Taxonomy" id="1436120"/>
    <lineage>
        <taxon>Bacteria</taxon>
        <taxon>Bacillati</taxon>
        <taxon>Actinomycetota</taxon>
        <taxon>Actinomycetes</taxon>
        <taxon>Streptosporangiales</taxon>
        <taxon>Streptosporangiaceae</taxon>
        <taxon>Sphaerisporangium</taxon>
    </lineage>
</organism>
<name>A0ABV9CGN8_9ACTN</name>
<evidence type="ECO:0000256" key="6">
    <source>
        <dbReference type="SAM" id="Phobius"/>
    </source>
</evidence>
<feature type="transmembrane region" description="Helical" evidence="6">
    <location>
        <begin position="20"/>
        <end position="42"/>
    </location>
</feature>
<keyword evidence="4 6" id="KW-1133">Transmembrane helix</keyword>
<keyword evidence="9" id="KW-1185">Reference proteome</keyword>